<sequence>MEINKMIVSLAVSLGLLFSALLPASANETVNVATVLYPPLVFEDAEPKFGKGMLRDIVTEAFAAEGLSAQYDLLPMSRNVWSIVKRVQDCCLGSMEWFRQSGLEDKVEAVDNIQLNFVGFYQVKRFPEGVAFNRLAELNKYSFGNVRGSSSQRVLDEAGLETDLASDIRINFLKLNAGRFDFAVAFRVTGEYLIWELFPEKAPEFSFTTKAIEQMKLSVIFQKRNRKLKRTFIKGLEKIARDGTYYSILKRYHVNGIVPEDIIPKNLRAVVKK</sequence>
<feature type="signal peptide" evidence="1">
    <location>
        <begin position="1"/>
        <end position="26"/>
    </location>
</feature>
<dbReference type="KEGG" id="dsa:Desal_2528"/>
<dbReference type="Proteomes" id="UP000002601">
    <property type="component" value="Chromosome"/>
</dbReference>
<organism evidence="2 3">
    <name type="scientific">Maridesulfovibrio salexigens (strain ATCC 14822 / DSM 2638 / NCIMB 8403 / VKM B-1763)</name>
    <name type="common">Desulfovibrio salexigens</name>
    <dbReference type="NCBI Taxonomy" id="526222"/>
    <lineage>
        <taxon>Bacteria</taxon>
        <taxon>Pseudomonadati</taxon>
        <taxon>Thermodesulfobacteriota</taxon>
        <taxon>Desulfovibrionia</taxon>
        <taxon>Desulfovibrionales</taxon>
        <taxon>Desulfovibrionaceae</taxon>
        <taxon>Maridesulfovibrio</taxon>
    </lineage>
</organism>
<dbReference type="eggNOG" id="COG0834">
    <property type="taxonomic scope" value="Bacteria"/>
</dbReference>
<reference evidence="2 3" key="1">
    <citation type="submission" date="2009-06" db="EMBL/GenBank/DDBJ databases">
        <title>Complete sequence of Desulfovibrio salexigens DSM 2638.</title>
        <authorList>
            <consortium name="US DOE Joint Genome Institute"/>
            <person name="Lucas S."/>
            <person name="Copeland A."/>
            <person name="Lapidus A."/>
            <person name="Glavina del Rio T."/>
            <person name="Tice H."/>
            <person name="Bruce D."/>
            <person name="Goodwin L."/>
            <person name="Pitluck S."/>
            <person name="Munk A.C."/>
            <person name="Brettin T."/>
            <person name="Detter J.C."/>
            <person name="Han C."/>
            <person name="Tapia R."/>
            <person name="Larimer F."/>
            <person name="Land M."/>
            <person name="Hauser L."/>
            <person name="Kyrpides N."/>
            <person name="Anderson I."/>
            <person name="Wall J.D."/>
            <person name="Arkin A.P."/>
            <person name="Dehal P."/>
            <person name="Chivian D."/>
            <person name="Giles B."/>
            <person name="Hazen T.C."/>
        </authorList>
    </citation>
    <scope>NUCLEOTIDE SEQUENCE [LARGE SCALE GENOMIC DNA]</scope>
    <source>
        <strain evidence="3">ATCC 14822 / DSM 2638 / NCIMB 8403 / VKM B-1763</strain>
    </source>
</reference>
<dbReference type="STRING" id="526222.Desal_2528"/>
<dbReference type="EMBL" id="CP001649">
    <property type="protein sequence ID" value="ACS80584.1"/>
    <property type="molecule type" value="Genomic_DNA"/>
</dbReference>
<dbReference type="SUPFAM" id="SSF53850">
    <property type="entry name" value="Periplasmic binding protein-like II"/>
    <property type="match status" value="1"/>
</dbReference>
<name>C6BY54_MARSD</name>
<evidence type="ECO:0000313" key="3">
    <source>
        <dbReference type="Proteomes" id="UP000002601"/>
    </source>
</evidence>
<accession>C6BY54</accession>
<dbReference type="RefSeq" id="WP_015852400.1">
    <property type="nucleotide sequence ID" value="NC_012881.1"/>
</dbReference>
<feature type="chain" id="PRO_5002962794" evidence="1">
    <location>
        <begin position="27"/>
        <end position="273"/>
    </location>
</feature>
<proteinExistence type="predicted"/>
<keyword evidence="1" id="KW-0732">Signal</keyword>
<evidence type="ECO:0000256" key="1">
    <source>
        <dbReference type="SAM" id="SignalP"/>
    </source>
</evidence>
<gene>
    <name evidence="2" type="ordered locus">Desal_2528</name>
</gene>
<dbReference type="AlphaFoldDB" id="C6BY54"/>
<dbReference type="OrthoDB" id="5454252at2"/>
<protein>
    <submittedName>
        <fullName evidence="2">Uncharacterized protein</fullName>
    </submittedName>
</protein>
<evidence type="ECO:0000313" key="2">
    <source>
        <dbReference type="EMBL" id="ACS80584.1"/>
    </source>
</evidence>
<keyword evidence="3" id="KW-1185">Reference proteome</keyword>
<dbReference type="HOGENOM" id="CLU_064076_8_0_7"/>
<dbReference type="Gene3D" id="3.40.190.10">
    <property type="entry name" value="Periplasmic binding protein-like II"/>
    <property type="match status" value="2"/>
</dbReference>